<sequence>MTSSPAWLTVALSTLATVEEEPAQVLHHGIRKLPQFHILHHLNRWARHVWRPAITPEQLQALTNRPEPASVQRLNAGAASLLGALLEAVRRCDAERWLQVLGVMFLAADPWAIDVGHEEQAQVNKCAHAIELLFENSQQVAITVAALNTETIELPVDGVFAASKDESFAELRCRVAALQLQLDDVTAVVRQNEKNTKDLLSSFHFWSLLLLDELRSYKHAVRSPVSTPTQSQAADMGAGLPPMRPLPAGYKRDGASGDVYAAFSAATNGAWSAKGNASIATSPRAPKGELKPKRVFRDGKWVKS</sequence>
<comment type="caution">
    <text evidence="2">The sequence shown here is derived from an EMBL/GenBank/DDBJ whole genome shotgun (WGS) entry which is preliminary data.</text>
</comment>
<dbReference type="Proteomes" id="UP000247409">
    <property type="component" value="Unassembled WGS sequence"/>
</dbReference>
<dbReference type="OrthoDB" id="10421144at2759"/>
<feature type="region of interest" description="Disordered" evidence="1">
    <location>
        <begin position="274"/>
        <end position="304"/>
    </location>
</feature>
<name>A0A2V3J414_9FLOR</name>
<feature type="compositionally biased region" description="Basic and acidic residues" evidence="1">
    <location>
        <begin position="286"/>
        <end position="304"/>
    </location>
</feature>
<evidence type="ECO:0000256" key="1">
    <source>
        <dbReference type="SAM" id="MobiDB-lite"/>
    </source>
</evidence>
<evidence type="ECO:0000313" key="3">
    <source>
        <dbReference type="Proteomes" id="UP000247409"/>
    </source>
</evidence>
<proteinExistence type="predicted"/>
<accession>A0A2V3J414</accession>
<organism evidence="2 3">
    <name type="scientific">Gracilariopsis chorda</name>
    <dbReference type="NCBI Taxonomy" id="448386"/>
    <lineage>
        <taxon>Eukaryota</taxon>
        <taxon>Rhodophyta</taxon>
        <taxon>Florideophyceae</taxon>
        <taxon>Rhodymeniophycidae</taxon>
        <taxon>Gracilariales</taxon>
        <taxon>Gracilariaceae</taxon>
        <taxon>Gracilariopsis</taxon>
    </lineage>
</organism>
<gene>
    <name evidence="2" type="ORF">BWQ96_01068</name>
</gene>
<dbReference type="EMBL" id="NBIV01000008">
    <property type="protein sequence ID" value="PXF49119.1"/>
    <property type="molecule type" value="Genomic_DNA"/>
</dbReference>
<dbReference type="AlphaFoldDB" id="A0A2V3J414"/>
<evidence type="ECO:0000313" key="2">
    <source>
        <dbReference type="EMBL" id="PXF49119.1"/>
    </source>
</evidence>
<protein>
    <submittedName>
        <fullName evidence="2">Uncharacterized protein</fullName>
    </submittedName>
</protein>
<reference evidence="2 3" key="1">
    <citation type="journal article" date="2018" name="Mol. Biol. Evol.">
        <title>Analysis of the draft genome of the red seaweed Gracilariopsis chorda provides insights into genome size evolution in Rhodophyta.</title>
        <authorList>
            <person name="Lee J."/>
            <person name="Yang E.C."/>
            <person name="Graf L."/>
            <person name="Yang J.H."/>
            <person name="Qiu H."/>
            <person name="Zel Zion U."/>
            <person name="Chan C.X."/>
            <person name="Stephens T.G."/>
            <person name="Weber A.P.M."/>
            <person name="Boo G.H."/>
            <person name="Boo S.M."/>
            <person name="Kim K.M."/>
            <person name="Shin Y."/>
            <person name="Jung M."/>
            <person name="Lee S.J."/>
            <person name="Yim H.S."/>
            <person name="Lee J.H."/>
            <person name="Bhattacharya D."/>
            <person name="Yoon H.S."/>
        </authorList>
    </citation>
    <scope>NUCLEOTIDE SEQUENCE [LARGE SCALE GENOMIC DNA]</scope>
    <source>
        <strain evidence="2 3">SKKU-2015</strain>
        <tissue evidence="2">Whole body</tissue>
    </source>
</reference>
<keyword evidence="3" id="KW-1185">Reference proteome</keyword>